<evidence type="ECO:0000313" key="4">
    <source>
        <dbReference type="EMBL" id="KAK8834119.1"/>
    </source>
</evidence>
<reference evidence="4 6" key="1">
    <citation type="submission" date="2024-04" db="EMBL/GenBank/DDBJ databases">
        <title>Tritrichomonas musculus Genome.</title>
        <authorList>
            <person name="Alves-Ferreira E."/>
            <person name="Grigg M."/>
            <person name="Lorenzi H."/>
            <person name="Galac M."/>
        </authorList>
    </citation>
    <scope>NUCLEOTIDE SEQUENCE [LARGE SCALE GENOMIC DNA]</scope>
    <source>
        <strain evidence="4 6">EAF2021</strain>
    </source>
</reference>
<dbReference type="PANTHER" id="PTHR11062">
    <property type="entry name" value="EXOSTOSIN HEPARAN SULFATE GLYCOSYLTRANSFERASE -RELATED"/>
    <property type="match status" value="1"/>
</dbReference>
<sequence>MKNKKKKRSYLNFVKRIIYIFINILFIFYFYNSEFNFHGPLINNHLYKQERLSDKLKWPPLKIYVYPKNKYHTDDCLYPPEMPNRYINETNYWFQRMLEPTVHLQFLQSPLYTQNPDESDLFFIPHYSRMCSGLPHDNGKRWRNISPYLNKSGMYFQRYSQVDHIIMHSVPQYGDKPADNAVLSPKSPIICLLDFRVTKMRNNPWTFSKSVLVPFITIPIDLREAENHERNFSAFVAMSTSTKGLKARSAELRQTVENKLLNVSKSYVLTIIRNNYSTFRFAIDNLKNFMIESNLCIVPPGDAPSSKRFYDAVNALCVPYLISDYFFLPFEGSVFDYDDFIFQLSSKKIYLLSQNLNEIIQNNLSEIIRKRENLKIMKERFTWNYKKPPKKGQALWTLSWAVFDKFQMIKPYLNNEMTGYENDEYFDIVS</sequence>
<protein>
    <recommendedName>
        <fullName evidence="3">Exostosin GT47 domain-containing protein</fullName>
    </recommendedName>
</protein>
<evidence type="ECO:0000259" key="3">
    <source>
        <dbReference type="Pfam" id="PF03016"/>
    </source>
</evidence>
<keyword evidence="2" id="KW-0812">Transmembrane</keyword>
<evidence type="ECO:0000256" key="2">
    <source>
        <dbReference type="SAM" id="Phobius"/>
    </source>
</evidence>
<comment type="caution">
    <text evidence="4">The sequence shown here is derived from an EMBL/GenBank/DDBJ whole genome shotgun (WGS) entry which is preliminary data.</text>
</comment>
<accession>A0ABR2GJM8</accession>
<comment type="similarity">
    <text evidence="1">Belongs to the glycosyltransferase 47 family.</text>
</comment>
<evidence type="ECO:0000313" key="6">
    <source>
        <dbReference type="Proteomes" id="UP001470230"/>
    </source>
</evidence>
<evidence type="ECO:0000256" key="1">
    <source>
        <dbReference type="ARBA" id="ARBA00010271"/>
    </source>
</evidence>
<feature type="transmembrane region" description="Helical" evidence="2">
    <location>
        <begin position="12"/>
        <end position="31"/>
    </location>
</feature>
<gene>
    <name evidence="5" type="ORF">M9Y10_017507</name>
    <name evidence="4" type="ORF">M9Y10_036104</name>
</gene>
<dbReference type="EMBL" id="JAPFFF010000023">
    <property type="protein sequence ID" value="KAK8852522.1"/>
    <property type="molecule type" value="Genomic_DNA"/>
</dbReference>
<dbReference type="Pfam" id="PF03016">
    <property type="entry name" value="Exostosin_GT47"/>
    <property type="match status" value="1"/>
</dbReference>
<dbReference type="PANTHER" id="PTHR11062:SF281">
    <property type="entry name" value="EXOSTOSIN-LIKE 2"/>
    <property type="match status" value="1"/>
</dbReference>
<name>A0ABR2GJM8_9EUKA</name>
<dbReference type="InterPro" id="IPR040911">
    <property type="entry name" value="Exostosin_GT47"/>
</dbReference>
<proteinExistence type="inferred from homology"/>
<evidence type="ECO:0000313" key="5">
    <source>
        <dbReference type="EMBL" id="KAK8852522.1"/>
    </source>
</evidence>
<dbReference type="Proteomes" id="UP001470230">
    <property type="component" value="Unassembled WGS sequence"/>
</dbReference>
<keyword evidence="2" id="KW-0472">Membrane</keyword>
<dbReference type="InterPro" id="IPR004263">
    <property type="entry name" value="Exostosin"/>
</dbReference>
<dbReference type="EMBL" id="JAPFFF010000502">
    <property type="protein sequence ID" value="KAK8834119.1"/>
    <property type="molecule type" value="Genomic_DNA"/>
</dbReference>
<keyword evidence="6" id="KW-1185">Reference proteome</keyword>
<keyword evidence="2" id="KW-1133">Transmembrane helix</keyword>
<organism evidence="4 6">
    <name type="scientific">Tritrichomonas musculus</name>
    <dbReference type="NCBI Taxonomy" id="1915356"/>
    <lineage>
        <taxon>Eukaryota</taxon>
        <taxon>Metamonada</taxon>
        <taxon>Parabasalia</taxon>
        <taxon>Tritrichomonadida</taxon>
        <taxon>Tritrichomonadidae</taxon>
        <taxon>Tritrichomonas</taxon>
    </lineage>
</organism>
<feature type="domain" description="Exostosin GT47" evidence="3">
    <location>
        <begin position="58"/>
        <end position="349"/>
    </location>
</feature>